<feature type="domain" description="M23ase beta-sheet core" evidence="1">
    <location>
        <begin position="166"/>
        <end position="252"/>
    </location>
</feature>
<dbReference type="Pfam" id="PF01551">
    <property type="entry name" value="Peptidase_M23"/>
    <property type="match status" value="1"/>
</dbReference>
<reference evidence="2 5" key="2">
    <citation type="submission" date="2019-06" db="EMBL/GenBank/DDBJ databases">
        <title>Whole genome shotgun sequence of Brevibacillus agri NBRC 15538.</title>
        <authorList>
            <person name="Hosoyama A."/>
            <person name="Uohara A."/>
            <person name="Ohji S."/>
            <person name="Ichikawa N."/>
        </authorList>
    </citation>
    <scope>NUCLEOTIDE SEQUENCE [LARGE SCALE GENOMIC DNA]</scope>
    <source>
        <strain evidence="2 5">NBRC 15538</strain>
    </source>
</reference>
<accession>A0A3M8AUH1</accession>
<dbReference type="EMBL" id="BJOD01000009">
    <property type="protein sequence ID" value="GED24910.1"/>
    <property type="molecule type" value="Genomic_DNA"/>
</dbReference>
<evidence type="ECO:0000313" key="5">
    <source>
        <dbReference type="Proteomes" id="UP000317180"/>
    </source>
</evidence>
<reference evidence="3 4" key="1">
    <citation type="submission" date="2018-10" db="EMBL/GenBank/DDBJ databases">
        <title>Phylogenomics of Brevibacillus.</title>
        <authorList>
            <person name="Dunlap C."/>
        </authorList>
    </citation>
    <scope>NUCLEOTIDE SEQUENCE [LARGE SCALE GENOMIC DNA]</scope>
    <source>
        <strain evidence="3 4">NRRL NRS 1219</strain>
    </source>
</reference>
<sequence length="259" mass="28741">MFGGANRVKERRRERLERIRTQSRDSFSPYVDDWKDPIEVETDPFGFSLKENDEGTPPPSHEKWGLQIFASVLLLGMAYLLFQTSLIPANWKDSAREVMTRDFNFAGVADWYEARFGPIPTLLPQVPGPSAVPATSTAKDVAVWKLPASWKVVKAYEAPDTKVVLDTGVGEQVKIGEAGWVSYVGEQPGFGTTVIVRLTKGREVWLGNLDSVGVAKDEVLSPGQVIGTARVVNGTERHLYFAAKTDEQFVDPLEVIPFE</sequence>
<dbReference type="Gene3D" id="2.70.70.10">
    <property type="entry name" value="Glucose Permease (Domain IIA)"/>
    <property type="match status" value="1"/>
</dbReference>
<organism evidence="3 4">
    <name type="scientific">Brevibacillus agri</name>
    <dbReference type="NCBI Taxonomy" id="51101"/>
    <lineage>
        <taxon>Bacteria</taxon>
        <taxon>Bacillati</taxon>
        <taxon>Bacillota</taxon>
        <taxon>Bacilli</taxon>
        <taxon>Bacillales</taxon>
        <taxon>Paenibacillaceae</taxon>
        <taxon>Brevibacillus</taxon>
    </lineage>
</organism>
<dbReference type="InterPro" id="IPR011055">
    <property type="entry name" value="Dup_hybrid_motif"/>
</dbReference>
<dbReference type="OrthoDB" id="2986589at2"/>
<dbReference type="CDD" id="cd12797">
    <property type="entry name" value="M23_peptidase"/>
    <property type="match status" value="1"/>
</dbReference>
<evidence type="ECO:0000313" key="4">
    <source>
        <dbReference type="Proteomes" id="UP000276178"/>
    </source>
</evidence>
<keyword evidence="5" id="KW-1185">Reference proteome</keyword>
<evidence type="ECO:0000259" key="1">
    <source>
        <dbReference type="Pfam" id="PF01551"/>
    </source>
</evidence>
<comment type="caution">
    <text evidence="3">The sequence shown here is derived from an EMBL/GenBank/DDBJ whole genome shotgun (WGS) entry which is preliminary data.</text>
</comment>
<protein>
    <submittedName>
        <fullName evidence="3">M23 family metallopeptidase</fullName>
    </submittedName>
</protein>
<proteinExistence type="predicted"/>
<dbReference type="Proteomes" id="UP000317180">
    <property type="component" value="Unassembled WGS sequence"/>
</dbReference>
<dbReference type="GeneID" id="82812515"/>
<gene>
    <name evidence="2" type="ORF">BAG01nite_10120</name>
    <name evidence="3" type="ORF">EB820_13345</name>
</gene>
<name>A0A3M8AUH1_9BACL</name>
<dbReference type="AlphaFoldDB" id="A0A3M8AUH1"/>
<dbReference type="RefSeq" id="WP_005832372.1">
    <property type="nucleotide sequence ID" value="NZ_BJOD01000009.1"/>
</dbReference>
<dbReference type="InterPro" id="IPR016047">
    <property type="entry name" value="M23ase_b-sheet_dom"/>
</dbReference>
<dbReference type="Proteomes" id="UP000276178">
    <property type="component" value="Unassembled WGS sequence"/>
</dbReference>
<dbReference type="SUPFAM" id="SSF51261">
    <property type="entry name" value="Duplicated hybrid motif"/>
    <property type="match status" value="1"/>
</dbReference>
<evidence type="ECO:0000313" key="2">
    <source>
        <dbReference type="EMBL" id="GED24910.1"/>
    </source>
</evidence>
<dbReference type="EMBL" id="RHHN01000038">
    <property type="protein sequence ID" value="RNB54779.1"/>
    <property type="molecule type" value="Genomic_DNA"/>
</dbReference>
<evidence type="ECO:0000313" key="3">
    <source>
        <dbReference type="EMBL" id="RNB54779.1"/>
    </source>
</evidence>